<dbReference type="Proteomes" id="UP000308652">
    <property type="component" value="Unassembled WGS sequence"/>
</dbReference>
<evidence type="ECO:0008006" key="3">
    <source>
        <dbReference type="Google" id="ProtNLM"/>
    </source>
</evidence>
<evidence type="ECO:0000313" key="1">
    <source>
        <dbReference type="EMBL" id="TFK34615.1"/>
    </source>
</evidence>
<reference evidence="1 2" key="1">
    <citation type="journal article" date="2019" name="Nat. Ecol. Evol.">
        <title>Megaphylogeny resolves global patterns of mushroom evolution.</title>
        <authorList>
            <person name="Varga T."/>
            <person name="Krizsan K."/>
            <person name="Foldi C."/>
            <person name="Dima B."/>
            <person name="Sanchez-Garcia M."/>
            <person name="Sanchez-Ramirez S."/>
            <person name="Szollosi G.J."/>
            <person name="Szarkandi J.G."/>
            <person name="Papp V."/>
            <person name="Albert L."/>
            <person name="Andreopoulos W."/>
            <person name="Angelini C."/>
            <person name="Antonin V."/>
            <person name="Barry K.W."/>
            <person name="Bougher N.L."/>
            <person name="Buchanan P."/>
            <person name="Buyck B."/>
            <person name="Bense V."/>
            <person name="Catcheside P."/>
            <person name="Chovatia M."/>
            <person name="Cooper J."/>
            <person name="Damon W."/>
            <person name="Desjardin D."/>
            <person name="Finy P."/>
            <person name="Geml J."/>
            <person name="Haridas S."/>
            <person name="Hughes K."/>
            <person name="Justo A."/>
            <person name="Karasinski D."/>
            <person name="Kautmanova I."/>
            <person name="Kiss B."/>
            <person name="Kocsube S."/>
            <person name="Kotiranta H."/>
            <person name="LaButti K.M."/>
            <person name="Lechner B.E."/>
            <person name="Liimatainen K."/>
            <person name="Lipzen A."/>
            <person name="Lukacs Z."/>
            <person name="Mihaltcheva S."/>
            <person name="Morgado L.N."/>
            <person name="Niskanen T."/>
            <person name="Noordeloos M.E."/>
            <person name="Ohm R.A."/>
            <person name="Ortiz-Santana B."/>
            <person name="Ovrebo C."/>
            <person name="Racz N."/>
            <person name="Riley R."/>
            <person name="Savchenko A."/>
            <person name="Shiryaev A."/>
            <person name="Soop K."/>
            <person name="Spirin V."/>
            <person name="Szebenyi C."/>
            <person name="Tomsovsky M."/>
            <person name="Tulloss R.E."/>
            <person name="Uehling J."/>
            <person name="Grigoriev I.V."/>
            <person name="Vagvolgyi C."/>
            <person name="Papp T."/>
            <person name="Martin F.M."/>
            <person name="Miettinen O."/>
            <person name="Hibbett D.S."/>
            <person name="Nagy L.G."/>
        </authorList>
    </citation>
    <scope>NUCLEOTIDE SEQUENCE [LARGE SCALE GENOMIC DNA]</scope>
    <source>
        <strain evidence="1 2">CBS 166.37</strain>
    </source>
</reference>
<dbReference type="EMBL" id="ML213629">
    <property type="protein sequence ID" value="TFK34615.1"/>
    <property type="molecule type" value="Genomic_DNA"/>
</dbReference>
<proteinExistence type="predicted"/>
<name>A0A5C3LP81_9AGAR</name>
<keyword evidence="2" id="KW-1185">Reference proteome</keyword>
<sequence length="320" mass="37087">MPSFIPPELVREIIWYIFNSSPPVHSEEPGVSVKPPWKWLEGFSRTSKTSRDLVLQAWFSRLFIQLPSDISYIHEHFFELSGWTRELHCVQTESQKVDVWNLAGFERLSSIRLDWLPLTMIPHAYSNEATEGLPFLHVPSSVVELDIRGLPWPSPACFTFVARNFPDLRILRMRQKRIWCGLCHTCSMASFLLPGPVVINYENGLGLPIHYATILSSLENLEAVYITIAYRASGNTVLDGENDDSNPDLWVGECDRCMEIMYEDKEFREKWVSRKKRLNEDEQIDIRPPALKKVVWKFWKVSDDDTDNLDEPDLSESEIL</sequence>
<dbReference type="OrthoDB" id="3167300at2759"/>
<gene>
    <name evidence="1" type="ORF">BDQ12DRAFT_726667</name>
</gene>
<organism evidence="1 2">
    <name type="scientific">Crucibulum laeve</name>
    <dbReference type="NCBI Taxonomy" id="68775"/>
    <lineage>
        <taxon>Eukaryota</taxon>
        <taxon>Fungi</taxon>
        <taxon>Dikarya</taxon>
        <taxon>Basidiomycota</taxon>
        <taxon>Agaricomycotina</taxon>
        <taxon>Agaricomycetes</taxon>
        <taxon>Agaricomycetidae</taxon>
        <taxon>Agaricales</taxon>
        <taxon>Agaricineae</taxon>
        <taxon>Nidulariaceae</taxon>
        <taxon>Crucibulum</taxon>
    </lineage>
</organism>
<dbReference type="AlphaFoldDB" id="A0A5C3LP81"/>
<evidence type="ECO:0000313" key="2">
    <source>
        <dbReference type="Proteomes" id="UP000308652"/>
    </source>
</evidence>
<protein>
    <recommendedName>
        <fullName evidence="3">F-box domain-containing protein</fullName>
    </recommendedName>
</protein>
<accession>A0A5C3LP81</accession>